<evidence type="ECO:0000256" key="1">
    <source>
        <dbReference type="ARBA" id="ARBA00006484"/>
    </source>
</evidence>
<evidence type="ECO:0000313" key="4">
    <source>
        <dbReference type="Proteomes" id="UP001495910"/>
    </source>
</evidence>
<keyword evidence="4" id="KW-1185">Reference proteome</keyword>
<dbReference type="Gene3D" id="3.40.50.720">
    <property type="entry name" value="NAD(P)-binding Rossmann-like Domain"/>
    <property type="match status" value="1"/>
</dbReference>
<dbReference type="InterPro" id="IPR057326">
    <property type="entry name" value="KR_dom"/>
</dbReference>
<gene>
    <name evidence="3" type="ORF">V8G57_19730</name>
</gene>
<name>A0ABU9Q012_9BURK</name>
<evidence type="ECO:0000259" key="2">
    <source>
        <dbReference type="SMART" id="SM00822"/>
    </source>
</evidence>
<dbReference type="NCBIfam" id="NF009466">
    <property type="entry name" value="PRK12826.1-2"/>
    <property type="match status" value="1"/>
</dbReference>
<dbReference type="InterPro" id="IPR011285">
    <property type="entry name" value="FabG-rel"/>
</dbReference>
<dbReference type="PANTHER" id="PTHR42879:SF2">
    <property type="entry name" value="3-OXOACYL-[ACYL-CARRIER-PROTEIN] REDUCTASE FABG"/>
    <property type="match status" value="1"/>
</dbReference>
<accession>A0ABU9Q012</accession>
<comment type="caution">
    <text evidence="3">The sequence shown here is derived from an EMBL/GenBank/DDBJ whole genome shotgun (WGS) entry which is preliminary data.</text>
</comment>
<dbReference type="PANTHER" id="PTHR42879">
    <property type="entry name" value="3-OXOACYL-(ACYL-CARRIER-PROTEIN) REDUCTASE"/>
    <property type="match status" value="1"/>
</dbReference>
<reference evidence="3 4" key="1">
    <citation type="submission" date="2024-02" db="EMBL/GenBank/DDBJ databases">
        <title>Draft genome sequence of Collimonas sp. strain H4R21, an effective mineral-weathering bacterial strain isolated from the beech rhizosphere.</title>
        <authorList>
            <person name="Morin E."/>
            <person name="Uroz S."/>
            <person name="Leveau J.H.J."/>
            <person name="Kumar R."/>
            <person name="Rey M.W."/>
            <person name="Pham J."/>
        </authorList>
    </citation>
    <scope>NUCLEOTIDE SEQUENCE [LARGE SCALE GENOMIC DNA]</scope>
    <source>
        <strain evidence="3 4">H4R21</strain>
    </source>
</reference>
<comment type="similarity">
    <text evidence="1">Belongs to the short-chain dehydrogenases/reductases (SDR) family.</text>
</comment>
<dbReference type="RefSeq" id="WP_342830795.1">
    <property type="nucleotide sequence ID" value="NZ_JBANDC010000016.1"/>
</dbReference>
<dbReference type="NCBIfam" id="TIGR01831">
    <property type="entry name" value="fabG_rel"/>
    <property type="match status" value="1"/>
</dbReference>
<dbReference type="PRINTS" id="PR00080">
    <property type="entry name" value="SDRFAMILY"/>
</dbReference>
<dbReference type="InterPro" id="IPR050259">
    <property type="entry name" value="SDR"/>
</dbReference>
<dbReference type="Pfam" id="PF13561">
    <property type="entry name" value="adh_short_C2"/>
    <property type="match status" value="1"/>
</dbReference>
<dbReference type="EMBL" id="JBANDC010000016">
    <property type="protein sequence ID" value="MEM4989628.1"/>
    <property type="molecule type" value="Genomic_DNA"/>
</dbReference>
<organism evidence="3 4">
    <name type="scientific">Collimonas rhizosphaerae</name>
    <dbReference type="NCBI Taxonomy" id="3126357"/>
    <lineage>
        <taxon>Bacteria</taxon>
        <taxon>Pseudomonadati</taxon>
        <taxon>Pseudomonadota</taxon>
        <taxon>Betaproteobacteria</taxon>
        <taxon>Burkholderiales</taxon>
        <taxon>Oxalobacteraceae</taxon>
        <taxon>Collimonas</taxon>
    </lineage>
</organism>
<dbReference type="InterPro" id="IPR036291">
    <property type="entry name" value="NAD(P)-bd_dom_sf"/>
</dbReference>
<dbReference type="NCBIfam" id="NF004200">
    <property type="entry name" value="PRK05653.1-5"/>
    <property type="match status" value="1"/>
</dbReference>
<sequence length="258" mass="27209">MMLETSLASNPAAPAARPNQSVLVTGSSRGIGKAIALRLAREGYDIVLHCHQQRTAADAVAQAVRELGVQARVLQFDIGDRQASAAALLADVEQHGCYYGVVCNAGVARDNAFPAMPGEDWDLVLKTNLDGFYNVLNPLVMPMVQRRAPGRIVTLASVSGLIGNRGQVNYSAAKAGIIGATKALAIELAKRNITVNCVAPGLIDTDMVSEVPLDEALKLIPARRIGKPEEVAATVAFLMHADAAYITRQVISVNGGMA</sequence>
<feature type="domain" description="Ketoreductase" evidence="2">
    <location>
        <begin position="20"/>
        <end position="206"/>
    </location>
</feature>
<dbReference type="Proteomes" id="UP001495910">
    <property type="component" value="Unassembled WGS sequence"/>
</dbReference>
<dbReference type="PRINTS" id="PR00081">
    <property type="entry name" value="GDHRDH"/>
</dbReference>
<dbReference type="SMART" id="SM00822">
    <property type="entry name" value="PKS_KR"/>
    <property type="match status" value="1"/>
</dbReference>
<evidence type="ECO:0000313" key="3">
    <source>
        <dbReference type="EMBL" id="MEM4989628.1"/>
    </source>
</evidence>
<dbReference type="InterPro" id="IPR002347">
    <property type="entry name" value="SDR_fam"/>
</dbReference>
<dbReference type="SUPFAM" id="SSF51735">
    <property type="entry name" value="NAD(P)-binding Rossmann-fold domains"/>
    <property type="match status" value="1"/>
</dbReference>
<protein>
    <submittedName>
        <fullName evidence="3">3-ketoacyl-ACP reductase FabG2</fullName>
    </submittedName>
</protein>
<proteinExistence type="inferred from homology"/>